<keyword evidence="3" id="KW-1185">Reference proteome</keyword>
<dbReference type="EMBL" id="KQ978957">
    <property type="protein sequence ID" value="KYN27051.1"/>
    <property type="molecule type" value="Genomic_DNA"/>
</dbReference>
<evidence type="ECO:0000313" key="3">
    <source>
        <dbReference type="Proteomes" id="UP000078492"/>
    </source>
</evidence>
<protein>
    <submittedName>
        <fullName evidence="2">Uncharacterized protein</fullName>
    </submittedName>
</protein>
<proteinExistence type="predicted"/>
<evidence type="ECO:0000313" key="2">
    <source>
        <dbReference type="EMBL" id="KYN27051.1"/>
    </source>
</evidence>
<accession>A0A195EFW3</accession>
<dbReference type="Proteomes" id="UP000078492">
    <property type="component" value="Unassembled WGS sequence"/>
</dbReference>
<gene>
    <name evidence="2" type="ORF">ALC57_03393</name>
</gene>
<organism evidence="2 3">
    <name type="scientific">Trachymyrmex cornetzi</name>
    <dbReference type="NCBI Taxonomy" id="471704"/>
    <lineage>
        <taxon>Eukaryota</taxon>
        <taxon>Metazoa</taxon>
        <taxon>Ecdysozoa</taxon>
        <taxon>Arthropoda</taxon>
        <taxon>Hexapoda</taxon>
        <taxon>Insecta</taxon>
        <taxon>Pterygota</taxon>
        <taxon>Neoptera</taxon>
        <taxon>Endopterygota</taxon>
        <taxon>Hymenoptera</taxon>
        <taxon>Apocrita</taxon>
        <taxon>Aculeata</taxon>
        <taxon>Formicoidea</taxon>
        <taxon>Formicidae</taxon>
        <taxon>Myrmicinae</taxon>
        <taxon>Trachymyrmex</taxon>
    </lineage>
</organism>
<reference evidence="2 3" key="1">
    <citation type="submission" date="2015-09" db="EMBL/GenBank/DDBJ databases">
        <title>Trachymyrmex cornetzi WGS genome.</title>
        <authorList>
            <person name="Nygaard S."/>
            <person name="Hu H."/>
            <person name="Boomsma J."/>
            <person name="Zhang G."/>
        </authorList>
    </citation>
    <scope>NUCLEOTIDE SEQUENCE [LARGE SCALE GENOMIC DNA]</scope>
    <source>
        <strain evidence="2">Tcor2-1</strain>
        <tissue evidence="2">Whole body</tissue>
    </source>
</reference>
<dbReference type="AlphaFoldDB" id="A0A195EFW3"/>
<feature type="region of interest" description="Disordered" evidence="1">
    <location>
        <begin position="1"/>
        <end position="26"/>
    </location>
</feature>
<feature type="compositionally biased region" description="Polar residues" evidence="1">
    <location>
        <begin position="12"/>
        <end position="26"/>
    </location>
</feature>
<evidence type="ECO:0000256" key="1">
    <source>
        <dbReference type="SAM" id="MobiDB-lite"/>
    </source>
</evidence>
<name>A0A195EFW3_9HYME</name>
<sequence>MVKRTYPRLSARSENQSSTKRSAAFKSTSATIAFRPVTVRSGLIRAAILDAITPEIFLSNVLCGLCLREHAPLGQTRHTWGRRKNSQRVKPVRKTVVRRLCTRFPPNSAARVCKSIQMNL</sequence>